<gene>
    <name evidence="5" type="ORF">H9Q78_01320</name>
</gene>
<dbReference type="EMBL" id="CP060634">
    <property type="protein sequence ID" value="QNM05842.1"/>
    <property type="molecule type" value="Genomic_DNA"/>
</dbReference>
<evidence type="ECO:0000256" key="2">
    <source>
        <dbReference type="SAM" id="SignalP"/>
    </source>
</evidence>
<keyword evidence="2" id="KW-0732">Signal</keyword>
<dbReference type="InterPro" id="IPR035328">
    <property type="entry name" value="DUF3048_C"/>
</dbReference>
<dbReference type="Proteomes" id="UP000515823">
    <property type="component" value="Chromosome"/>
</dbReference>
<name>A0A7G9G4W0_9FIRM</name>
<evidence type="ECO:0000313" key="5">
    <source>
        <dbReference type="EMBL" id="QNM05842.1"/>
    </source>
</evidence>
<feature type="compositionally biased region" description="Acidic residues" evidence="1">
    <location>
        <begin position="45"/>
        <end position="60"/>
    </location>
</feature>
<protein>
    <submittedName>
        <fullName evidence="5">DUF3048 domain-containing protein</fullName>
    </submittedName>
</protein>
<organism evidence="5 6">
    <name type="scientific">Qiania dongpingensis</name>
    <dbReference type="NCBI Taxonomy" id="2763669"/>
    <lineage>
        <taxon>Bacteria</taxon>
        <taxon>Bacillati</taxon>
        <taxon>Bacillota</taxon>
        <taxon>Clostridia</taxon>
        <taxon>Lachnospirales</taxon>
        <taxon>Lachnospiraceae</taxon>
        <taxon>Qiania</taxon>
    </lineage>
</organism>
<accession>A0A7G9G4W0</accession>
<keyword evidence="6" id="KW-1185">Reference proteome</keyword>
<dbReference type="AlphaFoldDB" id="A0A7G9G4W0"/>
<evidence type="ECO:0000259" key="3">
    <source>
        <dbReference type="Pfam" id="PF11258"/>
    </source>
</evidence>
<proteinExistence type="predicted"/>
<dbReference type="PROSITE" id="PS51257">
    <property type="entry name" value="PROKAR_LIPOPROTEIN"/>
    <property type="match status" value="1"/>
</dbReference>
<feature type="domain" description="DUF3048" evidence="4">
    <location>
        <begin position="248"/>
        <end position="354"/>
    </location>
</feature>
<feature type="region of interest" description="Disordered" evidence="1">
    <location>
        <begin position="32"/>
        <end position="60"/>
    </location>
</feature>
<dbReference type="RefSeq" id="WP_249303130.1">
    <property type="nucleotide sequence ID" value="NZ_CP060634.1"/>
</dbReference>
<feature type="chain" id="PRO_5028831216" evidence="2">
    <location>
        <begin position="26"/>
        <end position="369"/>
    </location>
</feature>
<dbReference type="Pfam" id="PF11258">
    <property type="entry name" value="DUF3048"/>
    <property type="match status" value="1"/>
</dbReference>
<feature type="signal peptide" evidence="2">
    <location>
        <begin position="1"/>
        <end position="25"/>
    </location>
</feature>
<dbReference type="InterPro" id="IPR021416">
    <property type="entry name" value="DUF3048_N"/>
</dbReference>
<dbReference type="InterPro" id="IPR023158">
    <property type="entry name" value="YerB-like_sf"/>
</dbReference>
<evidence type="ECO:0000259" key="4">
    <source>
        <dbReference type="Pfam" id="PF17479"/>
    </source>
</evidence>
<feature type="domain" description="DUF3048" evidence="3">
    <location>
        <begin position="69"/>
        <end position="213"/>
    </location>
</feature>
<reference evidence="5 6" key="1">
    <citation type="submission" date="2020-08" db="EMBL/GenBank/DDBJ databases">
        <authorList>
            <person name="Liu C."/>
            <person name="Sun Q."/>
        </authorList>
    </citation>
    <scope>NUCLEOTIDE SEQUENCE [LARGE SCALE GENOMIC DNA]</scope>
    <source>
        <strain evidence="5 6">NSJ-38</strain>
    </source>
</reference>
<dbReference type="SUPFAM" id="SSF159774">
    <property type="entry name" value="YerB-like"/>
    <property type="match status" value="1"/>
</dbReference>
<evidence type="ECO:0000313" key="6">
    <source>
        <dbReference type="Proteomes" id="UP000515823"/>
    </source>
</evidence>
<dbReference type="Gene3D" id="3.50.90.10">
    <property type="entry name" value="YerB-like"/>
    <property type="match status" value="1"/>
</dbReference>
<dbReference type="Pfam" id="PF17479">
    <property type="entry name" value="DUF3048_C"/>
    <property type="match status" value="1"/>
</dbReference>
<sequence>MKKRPTVFAVLILALVLLSGCGKQADETLPVTEISSETEAVKETTEEENETAEEETEEVLPEGMCRSYLTGKVVSEAIGRRRPIAVMLSNVRAAVPQSGIGKADVIYEAPTEGNTVRLMGIFEDWDSLEKIGSMRSARTYYVLLQHEFDPIFVHYGQCNYALDYMDTDNCDNLNGVLGIGETVFYRTDDRPKPHNAYASAAGITAGAEKMGYSWQYAEDYTGHYQFVKDGEAPELTGASAANFVKPGYSSNTPLFTYNSESGVYYRSQYGEPQIDDTTGEQLSCRNILFQYCEYEHYYDTEYLYIYVMGEGAGKYITDGKAIDVTWKKDGDWGITRYYDTNGNEIKLNQGKTWVCIIQTEKAENVEIYE</sequence>
<evidence type="ECO:0000256" key="1">
    <source>
        <dbReference type="SAM" id="MobiDB-lite"/>
    </source>
</evidence>
<dbReference type="KEGG" id="qdo:H9Q78_01320"/>